<dbReference type="InterPro" id="IPR036105">
    <property type="entry name" value="DiNase_FeMo-co_biosyn_sf"/>
</dbReference>
<dbReference type="EMBL" id="JAPAAF010000005">
    <property type="protein sequence ID" value="MCW0482201.1"/>
    <property type="molecule type" value="Genomic_DNA"/>
</dbReference>
<dbReference type="InterPro" id="IPR033913">
    <property type="entry name" value="MTH1175_dom"/>
</dbReference>
<evidence type="ECO:0000259" key="1">
    <source>
        <dbReference type="Pfam" id="PF02579"/>
    </source>
</evidence>
<dbReference type="PANTHER" id="PTHR42983:SF1">
    <property type="entry name" value="IRON-MOLYBDENUM PROTEIN"/>
    <property type="match status" value="1"/>
</dbReference>
<protein>
    <submittedName>
        <fullName evidence="2">NifB/NifX family molybdenum-iron cluster-binding protein</fullName>
    </submittedName>
</protein>
<dbReference type="PANTHER" id="PTHR42983">
    <property type="entry name" value="DINITROGENASE IRON-MOLYBDENUM COFACTOR PROTEIN-RELATED"/>
    <property type="match status" value="1"/>
</dbReference>
<dbReference type="Pfam" id="PF02579">
    <property type="entry name" value="Nitro_FeMo-Co"/>
    <property type="match status" value="1"/>
</dbReference>
<evidence type="ECO:0000313" key="3">
    <source>
        <dbReference type="Proteomes" id="UP001163821"/>
    </source>
</evidence>
<feature type="domain" description="Dinitrogenase iron-molybdenum cofactor biosynthesis" evidence="1">
    <location>
        <begin position="9"/>
        <end position="99"/>
    </location>
</feature>
<gene>
    <name evidence="2" type="ORF">N2K84_05625</name>
</gene>
<sequence length="118" mass="13096">MKIAIPAKENKVDNHFGHCDHFMIFELNDQLEVLSTERMETDKTCGCKSNLAEELAAQGVGLLLAGGIGEGAIKKLNQQKIDVIAGFKGDIETAIEQWKRKDYLTNFSICTEHDSCSH</sequence>
<name>A0AA41Y653_9BACT</name>
<dbReference type="SUPFAM" id="SSF53146">
    <property type="entry name" value="Nitrogenase accessory factor-like"/>
    <property type="match status" value="1"/>
</dbReference>
<dbReference type="Gene3D" id="3.30.420.130">
    <property type="entry name" value="Dinitrogenase iron-molybdenum cofactor biosynthesis domain"/>
    <property type="match status" value="1"/>
</dbReference>
<dbReference type="AlphaFoldDB" id="A0AA41Y653"/>
<keyword evidence="3" id="KW-1185">Reference proteome</keyword>
<comment type="caution">
    <text evidence="2">The sequence shown here is derived from an EMBL/GenBank/DDBJ whole genome shotgun (WGS) entry which is preliminary data.</text>
</comment>
<dbReference type="RefSeq" id="WP_282590807.1">
    <property type="nucleotide sequence ID" value="NZ_JAPAAF010000005.1"/>
</dbReference>
<dbReference type="CDD" id="cd00851">
    <property type="entry name" value="MTH1175"/>
    <property type="match status" value="1"/>
</dbReference>
<dbReference type="InterPro" id="IPR003731">
    <property type="entry name" value="Di-Nase_FeMo-co_biosynth"/>
</dbReference>
<evidence type="ECO:0000313" key="2">
    <source>
        <dbReference type="EMBL" id="MCW0482201.1"/>
    </source>
</evidence>
<accession>A0AA41Y653</accession>
<proteinExistence type="predicted"/>
<reference evidence="2" key="1">
    <citation type="submission" date="2022-10" db="EMBL/GenBank/DDBJ databases">
        <title>Gaoshiqiia sediminis gen. nov., sp. nov., isolated from coastal sediment.</title>
        <authorList>
            <person name="Yu W.X."/>
            <person name="Mu D.S."/>
            <person name="Du J.Z."/>
            <person name="Liang Y.Q."/>
        </authorList>
    </citation>
    <scope>NUCLEOTIDE SEQUENCE</scope>
    <source>
        <strain evidence="2">A06</strain>
    </source>
</reference>
<organism evidence="2 3">
    <name type="scientific">Gaoshiqia sediminis</name>
    <dbReference type="NCBI Taxonomy" id="2986998"/>
    <lineage>
        <taxon>Bacteria</taxon>
        <taxon>Pseudomonadati</taxon>
        <taxon>Bacteroidota</taxon>
        <taxon>Bacteroidia</taxon>
        <taxon>Marinilabiliales</taxon>
        <taxon>Prolixibacteraceae</taxon>
        <taxon>Gaoshiqia</taxon>
    </lineage>
</organism>
<dbReference type="Proteomes" id="UP001163821">
    <property type="component" value="Unassembled WGS sequence"/>
</dbReference>